<organism evidence="3 4">
    <name type="scientific">Aspergillus minisclerotigenes</name>
    <dbReference type="NCBI Taxonomy" id="656917"/>
    <lineage>
        <taxon>Eukaryota</taxon>
        <taxon>Fungi</taxon>
        <taxon>Dikarya</taxon>
        <taxon>Ascomycota</taxon>
        <taxon>Pezizomycotina</taxon>
        <taxon>Eurotiomycetes</taxon>
        <taxon>Eurotiomycetidae</taxon>
        <taxon>Eurotiales</taxon>
        <taxon>Aspergillaceae</taxon>
        <taxon>Aspergillus</taxon>
        <taxon>Aspergillus subgen. Circumdati</taxon>
    </lineage>
</organism>
<name>A0A5N6JEH0_9EURO</name>
<accession>A0A5N6JEH0</accession>
<feature type="transmembrane region" description="Helical" evidence="2">
    <location>
        <begin position="92"/>
        <end position="111"/>
    </location>
</feature>
<keyword evidence="2" id="KW-0812">Transmembrane</keyword>
<keyword evidence="4" id="KW-1185">Reference proteome</keyword>
<evidence type="ECO:0000313" key="4">
    <source>
        <dbReference type="Proteomes" id="UP000326289"/>
    </source>
</evidence>
<feature type="region of interest" description="Disordered" evidence="1">
    <location>
        <begin position="1"/>
        <end position="26"/>
    </location>
</feature>
<evidence type="ECO:0008006" key="5">
    <source>
        <dbReference type="Google" id="ProtNLM"/>
    </source>
</evidence>
<reference evidence="3 4" key="1">
    <citation type="submission" date="2019-04" db="EMBL/GenBank/DDBJ databases">
        <title>Fungal friends and foes A comparative genomics study of 23 Aspergillus species from section Flavi.</title>
        <authorList>
            <consortium name="DOE Joint Genome Institute"/>
            <person name="Kjaerbolling I."/>
            <person name="Vesth T.C."/>
            <person name="Frisvad J.C."/>
            <person name="Nybo J.L."/>
            <person name="Theobald S."/>
            <person name="Kildgaard S."/>
            <person name="Petersen T.I."/>
            <person name="Kuo A."/>
            <person name="Sato A."/>
            <person name="Lyhne E.K."/>
            <person name="Kogle M.E."/>
            <person name="Wiebenga A."/>
            <person name="Kun R.S."/>
            <person name="Lubbers R.J."/>
            <person name="Makela M.R."/>
            <person name="Barry K."/>
            <person name="Chovatia M."/>
            <person name="Clum A."/>
            <person name="Daum C."/>
            <person name="Haridas S."/>
            <person name="He G."/>
            <person name="LaButti K."/>
            <person name="Lipzen A."/>
            <person name="Mondo S."/>
            <person name="Pangilinan J."/>
            <person name="Riley R."/>
            <person name="Salamov A."/>
            <person name="Simmons B.A."/>
            <person name="Magnuson J.K."/>
            <person name="Henrissat B."/>
            <person name="Mortensen U.H."/>
            <person name="Larsen T.O."/>
            <person name="De vries R.P."/>
            <person name="Grigoriev I.V."/>
            <person name="Machida M."/>
            <person name="Baker S.E."/>
            <person name="Andersen M.R."/>
        </authorList>
    </citation>
    <scope>NUCLEOTIDE SEQUENCE [LARGE SCALE GENOMIC DNA]</scope>
    <source>
        <strain evidence="3 4">CBS 117635</strain>
    </source>
</reference>
<proteinExistence type="predicted"/>
<gene>
    <name evidence="3" type="ORF">BDV30DRAFT_235342</name>
</gene>
<keyword evidence="2" id="KW-1133">Transmembrane helix</keyword>
<keyword evidence="2" id="KW-0472">Membrane</keyword>
<protein>
    <recommendedName>
        <fullName evidence="5">Alpha/Beta hydrolase protein</fullName>
    </recommendedName>
</protein>
<evidence type="ECO:0000256" key="2">
    <source>
        <dbReference type="SAM" id="Phobius"/>
    </source>
</evidence>
<evidence type="ECO:0000256" key="1">
    <source>
        <dbReference type="SAM" id="MobiDB-lite"/>
    </source>
</evidence>
<dbReference type="EMBL" id="ML732775">
    <property type="protein sequence ID" value="KAB8276670.1"/>
    <property type="molecule type" value="Genomic_DNA"/>
</dbReference>
<dbReference type="AlphaFoldDB" id="A0A5N6JEH0"/>
<evidence type="ECO:0000313" key="3">
    <source>
        <dbReference type="EMBL" id="KAB8276670.1"/>
    </source>
</evidence>
<sequence>MFAGKRPDRPPPGHDKETQEKTSKDKADELLEFEILTYPPDGDDGELRYPLIWFLPGVAARPFPDSDDHDLTGIPDCPEWSQPGVKGTAVGWYYDNLILVASLCITLYFTYELKVYTVS</sequence>
<dbReference type="Proteomes" id="UP000326289">
    <property type="component" value="Unassembled WGS sequence"/>
</dbReference>